<evidence type="ECO:0000313" key="2">
    <source>
        <dbReference type="EMBL" id="QHT79030.1"/>
    </source>
</evidence>
<name>A0A6C0HF85_9ZZZZ</name>
<accession>A0A6C0HF85</accession>
<evidence type="ECO:0000259" key="1">
    <source>
        <dbReference type="Pfam" id="PF01755"/>
    </source>
</evidence>
<dbReference type="EMBL" id="MN739944">
    <property type="protein sequence ID" value="QHT79030.1"/>
    <property type="molecule type" value="Genomic_DNA"/>
</dbReference>
<sequence>MDSNLPKLWSDICSTKSVVMGLKRYAFRREYTAAKLGQIGFTNIDCVDSFDGFNDDVDSALNKLEIIVNPGLGKGHKGCTYSHLAAWKQMIDDGVEYRAFFEDDAIGHTDLAKGLGQKFWDATPKDFDILYMGNMMNQNDPILNDPSVLVVKIPSYCLHAYILTRKGALRLLELAKKLNTDGFALNMLDIQLFLWQVEGVINWYCWNGTSTQKSYPTFDAGLPWQIFPEVITPQKDSGIFWQNMRVGTTLEHPTLQITMPQYSR</sequence>
<feature type="domain" description="Glycosyl transferase family 25" evidence="1">
    <location>
        <begin position="17"/>
        <end position="179"/>
    </location>
</feature>
<organism evidence="2">
    <name type="scientific">viral metagenome</name>
    <dbReference type="NCBI Taxonomy" id="1070528"/>
    <lineage>
        <taxon>unclassified sequences</taxon>
        <taxon>metagenomes</taxon>
        <taxon>organismal metagenomes</taxon>
    </lineage>
</organism>
<dbReference type="Pfam" id="PF01755">
    <property type="entry name" value="Glyco_transf_25"/>
    <property type="match status" value="1"/>
</dbReference>
<reference evidence="2" key="1">
    <citation type="journal article" date="2020" name="Nature">
        <title>Giant virus diversity and host interactions through global metagenomics.</title>
        <authorList>
            <person name="Schulz F."/>
            <person name="Roux S."/>
            <person name="Paez-Espino D."/>
            <person name="Jungbluth S."/>
            <person name="Walsh D.A."/>
            <person name="Denef V.J."/>
            <person name="McMahon K.D."/>
            <person name="Konstantinidis K.T."/>
            <person name="Eloe-Fadrosh E.A."/>
            <person name="Kyrpides N.C."/>
            <person name="Woyke T."/>
        </authorList>
    </citation>
    <scope>NUCLEOTIDE SEQUENCE</scope>
    <source>
        <strain evidence="2">GVMAG-M-3300023179-97</strain>
    </source>
</reference>
<proteinExistence type="predicted"/>
<dbReference type="InterPro" id="IPR002654">
    <property type="entry name" value="Glyco_trans_25"/>
</dbReference>
<dbReference type="AlphaFoldDB" id="A0A6C0HF85"/>
<protein>
    <recommendedName>
        <fullName evidence="1">Glycosyl transferase family 25 domain-containing protein</fullName>
    </recommendedName>
</protein>